<dbReference type="Proteomes" id="UP000765509">
    <property type="component" value="Unassembled WGS sequence"/>
</dbReference>
<protein>
    <submittedName>
        <fullName evidence="1">Uncharacterized protein</fullName>
    </submittedName>
</protein>
<dbReference type="EMBL" id="AVOT02097257">
    <property type="protein sequence ID" value="MBW0575919.1"/>
    <property type="molecule type" value="Genomic_DNA"/>
</dbReference>
<name>A0A9Q3KA10_9BASI</name>
<organism evidence="1 2">
    <name type="scientific">Austropuccinia psidii MF-1</name>
    <dbReference type="NCBI Taxonomy" id="1389203"/>
    <lineage>
        <taxon>Eukaryota</taxon>
        <taxon>Fungi</taxon>
        <taxon>Dikarya</taxon>
        <taxon>Basidiomycota</taxon>
        <taxon>Pucciniomycotina</taxon>
        <taxon>Pucciniomycetes</taxon>
        <taxon>Pucciniales</taxon>
        <taxon>Sphaerophragmiaceae</taxon>
        <taxon>Austropuccinia</taxon>
    </lineage>
</organism>
<keyword evidence="2" id="KW-1185">Reference proteome</keyword>
<dbReference type="AlphaFoldDB" id="A0A9Q3KA10"/>
<evidence type="ECO:0000313" key="2">
    <source>
        <dbReference type="Proteomes" id="UP000765509"/>
    </source>
</evidence>
<gene>
    <name evidence="1" type="ORF">O181_115634</name>
</gene>
<evidence type="ECO:0000313" key="1">
    <source>
        <dbReference type="EMBL" id="MBW0575919.1"/>
    </source>
</evidence>
<proteinExistence type="predicted"/>
<dbReference type="OrthoDB" id="498590at2759"/>
<comment type="caution">
    <text evidence="1">The sequence shown here is derived from an EMBL/GenBank/DDBJ whole genome shotgun (WGS) entry which is preliminary data.</text>
</comment>
<reference evidence="1" key="1">
    <citation type="submission" date="2021-03" db="EMBL/GenBank/DDBJ databases">
        <title>Draft genome sequence of rust myrtle Austropuccinia psidii MF-1, a brazilian biotype.</title>
        <authorList>
            <person name="Quecine M.C."/>
            <person name="Pachon D.M.R."/>
            <person name="Bonatelli M.L."/>
            <person name="Correr F.H."/>
            <person name="Franceschini L.M."/>
            <person name="Leite T.F."/>
            <person name="Margarido G.R.A."/>
            <person name="Almeida C.A."/>
            <person name="Ferrarezi J.A."/>
            <person name="Labate C.A."/>
        </authorList>
    </citation>
    <scope>NUCLEOTIDE SEQUENCE</scope>
    <source>
        <strain evidence="1">MF-1</strain>
    </source>
</reference>
<sequence>MTDPVWLLEVFRIPKLLYLNMYLDLRMVSAFEEVWDKLIKQYMKKHRIETIHVISSTIVHVSTNTKSLDHINQSKITKLYNSLMSALLQSTTNKTDVDAIHLKPDASTQHPSSPLNLIAAIANRGRLARRNESRLIEVALEILQLHFTWSSAAVCRPSINGQGLPTKDLVDQNLLIKLEQASEAQEILTNLLTDYAINPAGVVHGSVKQAAFIHLLNTYLLFQSAFMPEKLRL</sequence>
<accession>A0A9Q3KA10</accession>